<dbReference type="InterPro" id="IPR058240">
    <property type="entry name" value="rSAM_sf"/>
</dbReference>
<dbReference type="InterPro" id="IPR036034">
    <property type="entry name" value="PDZ_sf"/>
</dbReference>
<dbReference type="InterPro" id="IPR045375">
    <property type="entry name" value="Put_radical_SAM-like_N"/>
</dbReference>
<evidence type="ECO:0000313" key="3">
    <source>
        <dbReference type="Proteomes" id="UP001300383"/>
    </source>
</evidence>
<accession>A0AAP4EXC9</accession>
<keyword evidence="3" id="KW-1185">Reference proteome</keyword>
<feature type="domain" description="PDZ" evidence="1">
    <location>
        <begin position="1"/>
        <end position="39"/>
    </location>
</feature>
<dbReference type="InterPro" id="IPR013785">
    <property type="entry name" value="Aldolase_TIM"/>
</dbReference>
<proteinExistence type="predicted"/>
<dbReference type="InterPro" id="IPR007549">
    <property type="entry name" value="DUF512"/>
</dbReference>
<dbReference type="InterPro" id="IPR041489">
    <property type="entry name" value="PDZ_6"/>
</dbReference>
<dbReference type="InterPro" id="IPR001478">
    <property type="entry name" value="PDZ"/>
</dbReference>
<gene>
    <name evidence="2" type="ORF">QJ036_04105</name>
</gene>
<dbReference type="Pfam" id="PF17820">
    <property type="entry name" value="PDZ_6"/>
    <property type="match status" value="1"/>
</dbReference>
<dbReference type="RefSeq" id="WP_283230173.1">
    <property type="nucleotide sequence ID" value="NZ_JASGBQ010000004.1"/>
</dbReference>
<dbReference type="Gene3D" id="2.30.42.10">
    <property type="match status" value="1"/>
</dbReference>
<organism evidence="2 3">
    <name type="scientific">Fusibacillus kribbianus</name>
    <dbReference type="NCBI Taxonomy" id="3044208"/>
    <lineage>
        <taxon>Bacteria</taxon>
        <taxon>Bacillati</taxon>
        <taxon>Bacillota</taxon>
        <taxon>Clostridia</taxon>
        <taxon>Lachnospirales</taxon>
        <taxon>Lachnospiraceae</taxon>
        <taxon>Fusibacillus</taxon>
    </lineage>
</organism>
<dbReference type="SUPFAM" id="SSF102114">
    <property type="entry name" value="Radical SAM enzymes"/>
    <property type="match status" value="1"/>
</dbReference>
<dbReference type="PROSITE" id="PS50106">
    <property type="entry name" value="PDZ"/>
    <property type="match status" value="1"/>
</dbReference>
<evidence type="ECO:0000259" key="1">
    <source>
        <dbReference type="PROSITE" id="PS50106"/>
    </source>
</evidence>
<reference evidence="2 3" key="1">
    <citation type="submission" date="2023-05" db="EMBL/GenBank/DDBJ databases">
        <title>[ruminococcus] sp. nov., isolated from a pig farm feces dump.</title>
        <authorList>
            <person name="Chang Y.-H."/>
        </authorList>
    </citation>
    <scope>NUCLEOTIDE SEQUENCE [LARGE SCALE GENOMIC DNA]</scope>
    <source>
        <strain evidence="2 3">YH-rum2234</strain>
    </source>
</reference>
<dbReference type="AlphaFoldDB" id="A0AAP4EXC9"/>
<protein>
    <submittedName>
        <fullName evidence="2">DUF512 domain-containing protein</fullName>
    </submittedName>
</protein>
<comment type="caution">
    <text evidence="2">The sequence shown here is derived from an EMBL/GenBank/DDBJ whole genome shotgun (WGS) entry which is preliminary data.</text>
</comment>
<evidence type="ECO:0000313" key="2">
    <source>
        <dbReference type="EMBL" id="MDI9241662.1"/>
    </source>
</evidence>
<dbReference type="Pfam" id="PF19238">
    <property type="entry name" value="Radical_SAM_2"/>
    <property type="match status" value="1"/>
</dbReference>
<dbReference type="SUPFAM" id="SSF50156">
    <property type="entry name" value="PDZ domain-like"/>
    <property type="match status" value="1"/>
</dbReference>
<dbReference type="EMBL" id="JASGBQ010000004">
    <property type="protein sequence ID" value="MDI9241662.1"/>
    <property type="molecule type" value="Genomic_DNA"/>
</dbReference>
<name>A0AAP4EXC9_9FIRM</name>
<sequence>MKKNEHVVTCVKPGSMAEELELEPGDILLEINGHRLEDIFDYQYYMEDTYVELLVKKPDGEEWLLEVEKDEDEDLGVIFENGLMDEYRSCRNKCIFCFIDQMPPGMRDTLYFKDDDSRLSFLQGNYITLTNMSDHDIDRIIAYHLAPINISVHTMNPKLRCKMLHNRFAGDALQKIRRFYEAGIEMNGQIVLCRGINDREELEHTIEALGEFLPHMRSVSVVPVGLTKFRDGLYPLEPLTKEDMEDALARIERFQQIFFERYGVHFIHASDEFYLMCGRSLPEAERYDGYLQLENGVGMLRLLEDEVMEALEEDREARSAEEGPAEDKRERSVSIATGCLAAPFIKELASRVQKEYPGLKVTVYAIQNRYFGELITVSGLITGQDLVSQLQGKELGERLLLPVNMFKSGEEVFLDDVTLAEVQSALQIKTDIVKSSGREFVNALTGAGLTGGPDRYRPYELKE</sequence>
<dbReference type="Pfam" id="PF04459">
    <property type="entry name" value="DUF512"/>
    <property type="match status" value="1"/>
</dbReference>
<dbReference type="Gene3D" id="3.20.20.70">
    <property type="entry name" value="Aldolase class I"/>
    <property type="match status" value="1"/>
</dbReference>
<dbReference type="Proteomes" id="UP001300383">
    <property type="component" value="Unassembled WGS sequence"/>
</dbReference>